<protein>
    <submittedName>
        <fullName evidence="1">Uncharacterized protein</fullName>
    </submittedName>
</protein>
<name>A0A6A7ARK6_9PLEO</name>
<organism evidence="1 2">
    <name type="scientific">Plenodomus tracheiphilus IPT5</name>
    <dbReference type="NCBI Taxonomy" id="1408161"/>
    <lineage>
        <taxon>Eukaryota</taxon>
        <taxon>Fungi</taxon>
        <taxon>Dikarya</taxon>
        <taxon>Ascomycota</taxon>
        <taxon>Pezizomycotina</taxon>
        <taxon>Dothideomycetes</taxon>
        <taxon>Pleosporomycetidae</taxon>
        <taxon>Pleosporales</taxon>
        <taxon>Pleosporineae</taxon>
        <taxon>Leptosphaeriaceae</taxon>
        <taxon>Plenodomus</taxon>
    </lineage>
</organism>
<dbReference type="Proteomes" id="UP000799423">
    <property type="component" value="Unassembled WGS sequence"/>
</dbReference>
<gene>
    <name evidence="1" type="ORF">T440DRAFT_472255</name>
</gene>
<accession>A0A6A7ARK6</accession>
<evidence type="ECO:0000313" key="1">
    <source>
        <dbReference type="EMBL" id="KAF2845946.1"/>
    </source>
</evidence>
<keyword evidence="2" id="KW-1185">Reference proteome</keyword>
<sequence length="260" mass="29462">MRDATFKVLSAEAQLVLRFLNAEIRWSVVDSKDAAKRRKDIPEVVRCKERIDQFDKEVTKSSLLRTMNGIARARGELRKIVVEELLELAMLQAALKWAAWKVGDRAPVTAWIDVLERCAEVDQMFHKARRFGLEDLDMVVGVVSTTLGSMRTIHDSTLTRAIKIAGKDLAKMDEAAQIRIVDQRKREPVTALMMSDTLTGVKEAQLAAREMLKHLFLMEASLGELLKGVESRHRAYDECAALLPPEDEVVEREVFGRFEV</sequence>
<reference evidence="1" key="1">
    <citation type="submission" date="2020-01" db="EMBL/GenBank/DDBJ databases">
        <authorList>
            <consortium name="DOE Joint Genome Institute"/>
            <person name="Haridas S."/>
            <person name="Albert R."/>
            <person name="Binder M."/>
            <person name="Bloem J."/>
            <person name="Labutti K."/>
            <person name="Salamov A."/>
            <person name="Andreopoulos B."/>
            <person name="Baker S.E."/>
            <person name="Barry K."/>
            <person name="Bills G."/>
            <person name="Bluhm B.H."/>
            <person name="Cannon C."/>
            <person name="Castanera R."/>
            <person name="Culley D.E."/>
            <person name="Daum C."/>
            <person name="Ezra D."/>
            <person name="Gonzalez J.B."/>
            <person name="Henrissat B."/>
            <person name="Kuo A."/>
            <person name="Liang C."/>
            <person name="Lipzen A."/>
            <person name="Lutzoni F."/>
            <person name="Magnuson J."/>
            <person name="Mondo S."/>
            <person name="Nolan M."/>
            <person name="Ohm R."/>
            <person name="Pangilinan J."/>
            <person name="Park H.-J."/>
            <person name="Ramirez L."/>
            <person name="Alfaro M."/>
            <person name="Sun H."/>
            <person name="Tritt A."/>
            <person name="Yoshinaga Y."/>
            <person name="Zwiers L.-H."/>
            <person name="Turgeon B.G."/>
            <person name="Goodwin S.B."/>
            <person name="Spatafora J.W."/>
            <person name="Crous P.W."/>
            <person name="Grigoriev I.V."/>
        </authorList>
    </citation>
    <scope>NUCLEOTIDE SEQUENCE</scope>
    <source>
        <strain evidence="1">IPT5</strain>
    </source>
</reference>
<dbReference type="AlphaFoldDB" id="A0A6A7ARK6"/>
<proteinExistence type="predicted"/>
<dbReference type="EMBL" id="MU006340">
    <property type="protein sequence ID" value="KAF2845946.1"/>
    <property type="molecule type" value="Genomic_DNA"/>
</dbReference>
<dbReference type="OrthoDB" id="3800294at2759"/>
<evidence type="ECO:0000313" key="2">
    <source>
        <dbReference type="Proteomes" id="UP000799423"/>
    </source>
</evidence>